<accession>A0ABP1PIB6</accession>
<dbReference type="Proteomes" id="UP001642540">
    <property type="component" value="Unassembled WGS sequence"/>
</dbReference>
<dbReference type="InterPro" id="IPR045133">
    <property type="entry name" value="IRE1/2-like"/>
</dbReference>
<protein>
    <recommendedName>
        <fullName evidence="1">Protein kinase domain-containing protein</fullName>
    </recommendedName>
</protein>
<evidence type="ECO:0000259" key="1">
    <source>
        <dbReference type="Pfam" id="PF00069"/>
    </source>
</evidence>
<dbReference type="EMBL" id="CAXLJM020000001">
    <property type="protein sequence ID" value="CAL8068545.1"/>
    <property type="molecule type" value="Genomic_DNA"/>
</dbReference>
<dbReference type="Gene3D" id="1.10.510.10">
    <property type="entry name" value="Transferase(Phosphotransferase) domain 1"/>
    <property type="match status" value="1"/>
</dbReference>
<dbReference type="PANTHER" id="PTHR13954:SF6">
    <property type="entry name" value="NON-SPECIFIC SERINE_THREONINE PROTEIN KINASE"/>
    <property type="match status" value="1"/>
</dbReference>
<organism evidence="2 3">
    <name type="scientific">Orchesella dallaii</name>
    <dbReference type="NCBI Taxonomy" id="48710"/>
    <lineage>
        <taxon>Eukaryota</taxon>
        <taxon>Metazoa</taxon>
        <taxon>Ecdysozoa</taxon>
        <taxon>Arthropoda</taxon>
        <taxon>Hexapoda</taxon>
        <taxon>Collembola</taxon>
        <taxon>Entomobryomorpha</taxon>
        <taxon>Entomobryoidea</taxon>
        <taxon>Orchesellidae</taxon>
        <taxon>Orchesellinae</taxon>
        <taxon>Orchesella</taxon>
    </lineage>
</organism>
<dbReference type="Pfam" id="PF00069">
    <property type="entry name" value="Pkinase"/>
    <property type="match status" value="1"/>
</dbReference>
<dbReference type="InterPro" id="IPR000719">
    <property type="entry name" value="Prot_kinase_dom"/>
</dbReference>
<reference evidence="2 3" key="1">
    <citation type="submission" date="2024-08" db="EMBL/GenBank/DDBJ databases">
        <authorList>
            <person name="Cucini C."/>
            <person name="Frati F."/>
        </authorList>
    </citation>
    <scope>NUCLEOTIDE SEQUENCE [LARGE SCALE GENOMIC DNA]</scope>
</reference>
<keyword evidence="3" id="KW-1185">Reference proteome</keyword>
<sequence>MNQMLVSKPSRTEIEAQHQNLETRLVYTFEKLKLQISDQLEDELTTNLILNMSSLKEKYLASINEEAPTMAVDTKNQVHGKITYSKAEADFLGTGSKGTKVYRGTWDGRLAAIKRLDCEQTDMVTIIHEINTPKKCDAHKNVVRYFGEEHPDDYILLALELCDLTLEKWVERKRSGDIFEIVCMYVFKGGRVTWKSQTSAAHPKQI</sequence>
<gene>
    <name evidence="2" type="ORF">ODALV1_LOCUS327</name>
</gene>
<proteinExistence type="predicted"/>
<dbReference type="SUPFAM" id="SSF56112">
    <property type="entry name" value="Protein kinase-like (PK-like)"/>
    <property type="match status" value="1"/>
</dbReference>
<comment type="caution">
    <text evidence="2">The sequence shown here is derived from an EMBL/GenBank/DDBJ whole genome shotgun (WGS) entry which is preliminary data.</text>
</comment>
<dbReference type="InterPro" id="IPR011009">
    <property type="entry name" value="Kinase-like_dom_sf"/>
</dbReference>
<evidence type="ECO:0000313" key="2">
    <source>
        <dbReference type="EMBL" id="CAL8068545.1"/>
    </source>
</evidence>
<name>A0ABP1PIB6_9HEXA</name>
<dbReference type="PANTHER" id="PTHR13954">
    <property type="entry name" value="IRE1-RELATED"/>
    <property type="match status" value="1"/>
</dbReference>
<evidence type="ECO:0000313" key="3">
    <source>
        <dbReference type="Proteomes" id="UP001642540"/>
    </source>
</evidence>
<feature type="domain" description="Protein kinase" evidence="1">
    <location>
        <begin position="90"/>
        <end position="174"/>
    </location>
</feature>